<dbReference type="GO" id="GO:0036444">
    <property type="term" value="P:calcium import into the mitochondrion"/>
    <property type="evidence" value="ECO:0007669"/>
    <property type="project" value="TreeGrafter"/>
</dbReference>
<dbReference type="OrthoDB" id="278338at2759"/>
<proteinExistence type="inferred from homology"/>
<dbReference type="InterPro" id="IPR039055">
    <property type="entry name" value="MCU_fam"/>
</dbReference>
<keyword evidence="12 19" id="KW-0472">Membrane</keyword>
<comment type="function">
    <text evidence="17">Highly selective calcium channel localized to the inner mitochondrial membrane, which mediates calcium uptake into the mitochondrial matrix. Mitochondrial calcium homeostasis plays key roles in cellular physiology and regulates ATP production, cytoplasmic calcium signals and activation of cell death pathways. Sufficient to operate as a pore-forming channel without the need of calcium-sensor or auxiliary subunit.</text>
</comment>
<evidence type="ECO:0000256" key="10">
    <source>
        <dbReference type="ARBA" id="ARBA00023065"/>
    </source>
</evidence>
<keyword evidence="22" id="KW-1185">Reference proteome</keyword>
<keyword evidence="4" id="KW-0109">Calcium transport</keyword>
<dbReference type="PANTHER" id="PTHR13462">
    <property type="entry name" value="CALCIUM UNIPORTER PROTEIN, MITOCHONDRIAL"/>
    <property type="match status" value="1"/>
</dbReference>
<evidence type="ECO:0000313" key="21">
    <source>
        <dbReference type="EMBL" id="KIY70227.1"/>
    </source>
</evidence>
<dbReference type="GO" id="GO:0005262">
    <property type="term" value="F:calcium channel activity"/>
    <property type="evidence" value="ECO:0007669"/>
    <property type="project" value="UniProtKB-KW"/>
</dbReference>
<dbReference type="STRING" id="1314674.A0A0D7BIF4"/>
<feature type="domain" description="Calcium uniporter protein C-terminal" evidence="20">
    <location>
        <begin position="210"/>
        <end position="333"/>
    </location>
</feature>
<evidence type="ECO:0000256" key="14">
    <source>
        <dbReference type="ARBA" id="ARBA00036634"/>
    </source>
</evidence>
<evidence type="ECO:0000256" key="1">
    <source>
        <dbReference type="ARBA" id="ARBA00004448"/>
    </source>
</evidence>
<comment type="similarity">
    <text evidence="2">Belongs to the MCU (TC 1.A.77) family.</text>
</comment>
<evidence type="ECO:0000313" key="22">
    <source>
        <dbReference type="Proteomes" id="UP000054007"/>
    </source>
</evidence>
<evidence type="ECO:0000256" key="8">
    <source>
        <dbReference type="ARBA" id="ARBA00022837"/>
    </source>
</evidence>
<evidence type="ECO:0000259" key="20">
    <source>
        <dbReference type="Pfam" id="PF04678"/>
    </source>
</evidence>
<evidence type="ECO:0000256" key="11">
    <source>
        <dbReference type="ARBA" id="ARBA00023128"/>
    </source>
</evidence>
<dbReference type="AlphaFoldDB" id="A0A0D7BIF4"/>
<evidence type="ECO:0000256" key="7">
    <source>
        <dbReference type="ARBA" id="ARBA00022792"/>
    </source>
</evidence>
<feature type="region of interest" description="Disordered" evidence="18">
    <location>
        <begin position="351"/>
        <end position="387"/>
    </location>
</feature>
<evidence type="ECO:0000256" key="17">
    <source>
        <dbReference type="ARBA" id="ARBA00045938"/>
    </source>
</evidence>
<sequence>MISRYFQAFLRRPSFPSTKALYLQCRTYASGGDSDKLQVSHSQFIQEAKPLARWKQDHDLDKGDDELAGLTAGIGKILPTKSHLFKLVLPPISNKYATGVDHKETEPLAEDAVPIAFLLHPSQPLSHIRKLLLSSMRLPKETPEPDIAFEATSRPGRRFEWSDSTDVADFVRDAARAAEFSIVLKYPTLQDPQKTDDRTIRVRVPTFADRTVFLRRRLTLIDKQRGSLEKLKRECDHDAHRGARRMAVSGFGMLVVYWGLVARLTFWEPDWGWDVMEPVTYLSGLSTVILGYLWFLYQGREVSYSSVLDSSISTRRQSLYQARGLDIERLQELISERRTLLQEIGRIAEDYEQTTDAPEESNKSVKKGSDELKGSGEADKVQTSKLP</sequence>
<dbReference type="PANTHER" id="PTHR13462:SF10">
    <property type="entry name" value="CALCIUM UNIPORTER PROTEIN, MITOCHONDRIAL"/>
    <property type="match status" value="1"/>
</dbReference>
<comment type="catalytic activity">
    <reaction evidence="14">
        <text>Ca(2+)(in) = Ca(2+)(out)</text>
        <dbReference type="Rhea" id="RHEA:29671"/>
        <dbReference type="ChEBI" id="CHEBI:29108"/>
    </reaction>
</comment>
<keyword evidence="13" id="KW-0407">Ion channel</keyword>
<evidence type="ECO:0000256" key="13">
    <source>
        <dbReference type="ARBA" id="ARBA00023303"/>
    </source>
</evidence>
<keyword evidence="11" id="KW-0496">Mitochondrion</keyword>
<protein>
    <recommendedName>
        <fullName evidence="16">Calcium uniporter protein, mitochondrial</fullName>
    </recommendedName>
</protein>
<evidence type="ECO:0000256" key="4">
    <source>
        <dbReference type="ARBA" id="ARBA00022568"/>
    </source>
</evidence>
<gene>
    <name evidence="21" type="ORF">CYLTODRAFT_392375</name>
</gene>
<dbReference type="GO" id="GO:0051560">
    <property type="term" value="P:mitochondrial calcium ion homeostasis"/>
    <property type="evidence" value="ECO:0007669"/>
    <property type="project" value="InterPro"/>
</dbReference>
<name>A0A0D7BIF4_9AGAR</name>
<keyword evidence="6 19" id="KW-0812">Transmembrane</keyword>
<dbReference type="GO" id="GO:0015292">
    <property type="term" value="F:uniporter activity"/>
    <property type="evidence" value="ECO:0007669"/>
    <property type="project" value="TreeGrafter"/>
</dbReference>
<comment type="subunit">
    <text evidence="15">Homotetramer, assembles in a dimer or dimers configuration with two interfaces.</text>
</comment>
<evidence type="ECO:0000256" key="18">
    <source>
        <dbReference type="SAM" id="MobiDB-lite"/>
    </source>
</evidence>
<feature type="transmembrane region" description="Helical" evidence="19">
    <location>
        <begin position="247"/>
        <end position="267"/>
    </location>
</feature>
<dbReference type="Proteomes" id="UP000054007">
    <property type="component" value="Unassembled WGS sequence"/>
</dbReference>
<dbReference type="GO" id="GO:1990246">
    <property type="term" value="C:uniplex complex"/>
    <property type="evidence" value="ECO:0007669"/>
    <property type="project" value="TreeGrafter"/>
</dbReference>
<feature type="compositionally biased region" description="Basic and acidic residues" evidence="18">
    <location>
        <begin position="360"/>
        <end position="387"/>
    </location>
</feature>
<evidence type="ECO:0000256" key="12">
    <source>
        <dbReference type="ARBA" id="ARBA00023136"/>
    </source>
</evidence>
<dbReference type="InterPro" id="IPR006769">
    <property type="entry name" value="MCU_C"/>
</dbReference>
<evidence type="ECO:0000256" key="2">
    <source>
        <dbReference type="ARBA" id="ARBA00005653"/>
    </source>
</evidence>
<evidence type="ECO:0000256" key="16">
    <source>
        <dbReference type="ARBA" id="ARBA00044981"/>
    </source>
</evidence>
<keyword evidence="9 19" id="KW-1133">Transmembrane helix</keyword>
<accession>A0A0D7BIF4</accession>
<dbReference type="EMBL" id="KN880471">
    <property type="protein sequence ID" value="KIY70227.1"/>
    <property type="molecule type" value="Genomic_DNA"/>
</dbReference>
<evidence type="ECO:0000256" key="19">
    <source>
        <dbReference type="SAM" id="Phobius"/>
    </source>
</evidence>
<comment type="subcellular location">
    <subcellularLocation>
        <location evidence="1">Mitochondrion inner membrane</location>
        <topology evidence="1">Multi-pass membrane protein</topology>
    </subcellularLocation>
</comment>
<keyword evidence="10" id="KW-0406">Ion transport</keyword>
<feature type="transmembrane region" description="Helical" evidence="19">
    <location>
        <begin position="279"/>
        <end position="297"/>
    </location>
</feature>
<keyword evidence="5" id="KW-0107">Calcium channel</keyword>
<evidence type="ECO:0000256" key="9">
    <source>
        <dbReference type="ARBA" id="ARBA00022989"/>
    </source>
</evidence>
<keyword evidence="3" id="KW-0813">Transport</keyword>
<organism evidence="21 22">
    <name type="scientific">Cylindrobasidium torrendii FP15055 ss-10</name>
    <dbReference type="NCBI Taxonomy" id="1314674"/>
    <lineage>
        <taxon>Eukaryota</taxon>
        <taxon>Fungi</taxon>
        <taxon>Dikarya</taxon>
        <taxon>Basidiomycota</taxon>
        <taxon>Agaricomycotina</taxon>
        <taxon>Agaricomycetes</taxon>
        <taxon>Agaricomycetidae</taxon>
        <taxon>Agaricales</taxon>
        <taxon>Marasmiineae</taxon>
        <taxon>Physalacriaceae</taxon>
        <taxon>Cylindrobasidium</taxon>
    </lineage>
</organism>
<keyword evidence="8" id="KW-0106">Calcium</keyword>
<evidence type="ECO:0000256" key="15">
    <source>
        <dbReference type="ARBA" id="ARBA00044966"/>
    </source>
</evidence>
<dbReference type="Pfam" id="PF04678">
    <property type="entry name" value="MCU"/>
    <property type="match status" value="1"/>
</dbReference>
<evidence type="ECO:0000256" key="5">
    <source>
        <dbReference type="ARBA" id="ARBA00022673"/>
    </source>
</evidence>
<keyword evidence="7" id="KW-0999">Mitochondrion inner membrane</keyword>
<evidence type="ECO:0000256" key="3">
    <source>
        <dbReference type="ARBA" id="ARBA00022448"/>
    </source>
</evidence>
<reference evidence="21 22" key="1">
    <citation type="journal article" date="2015" name="Fungal Genet. Biol.">
        <title>Evolution of novel wood decay mechanisms in Agaricales revealed by the genome sequences of Fistulina hepatica and Cylindrobasidium torrendii.</title>
        <authorList>
            <person name="Floudas D."/>
            <person name="Held B.W."/>
            <person name="Riley R."/>
            <person name="Nagy L.G."/>
            <person name="Koehler G."/>
            <person name="Ransdell A.S."/>
            <person name="Younus H."/>
            <person name="Chow J."/>
            <person name="Chiniquy J."/>
            <person name="Lipzen A."/>
            <person name="Tritt A."/>
            <person name="Sun H."/>
            <person name="Haridas S."/>
            <person name="LaButti K."/>
            <person name="Ohm R.A."/>
            <person name="Kues U."/>
            <person name="Blanchette R.A."/>
            <person name="Grigoriev I.V."/>
            <person name="Minto R.E."/>
            <person name="Hibbett D.S."/>
        </authorList>
    </citation>
    <scope>NUCLEOTIDE SEQUENCE [LARGE SCALE GENOMIC DNA]</scope>
    <source>
        <strain evidence="21 22">FP15055 ss-10</strain>
    </source>
</reference>
<evidence type="ECO:0000256" key="6">
    <source>
        <dbReference type="ARBA" id="ARBA00022692"/>
    </source>
</evidence>